<evidence type="ECO:0008006" key="4">
    <source>
        <dbReference type="Google" id="ProtNLM"/>
    </source>
</evidence>
<keyword evidence="1" id="KW-0812">Transmembrane</keyword>
<evidence type="ECO:0000313" key="3">
    <source>
        <dbReference type="Proteomes" id="UP000237662"/>
    </source>
</evidence>
<dbReference type="RefSeq" id="WP_104421810.1">
    <property type="nucleotide sequence ID" value="NZ_PTJC01000009.1"/>
</dbReference>
<protein>
    <recommendedName>
        <fullName evidence="4">Linalool dehydratase/isomerase domain-containing protein</fullName>
    </recommendedName>
</protein>
<organism evidence="2 3">
    <name type="scientific">Neolewinella xylanilytica</name>
    <dbReference type="NCBI Taxonomy" id="1514080"/>
    <lineage>
        <taxon>Bacteria</taxon>
        <taxon>Pseudomonadati</taxon>
        <taxon>Bacteroidota</taxon>
        <taxon>Saprospiria</taxon>
        <taxon>Saprospirales</taxon>
        <taxon>Lewinellaceae</taxon>
        <taxon>Neolewinella</taxon>
    </lineage>
</organism>
<keyword evidence="3" id="KW-1185">Reference proteome</keyword>
<proteinExistence type="predicted"/>
<evidence type="ECO:0000313" key="2">
    <source>
        <dbReference type="EMBL" id="PPK84101.1"/>
    </source>
</evidence>
<evidence type="ECO:0000256" key="1">
    <source>
        <dbReference type="SAM" id="Phobius"/>
    </source>
</evidence>
<sequence length="388" mass="43917">MALTGILPPLLFSLAFLIPAYWLWTRNRKRVALAPAFTALLLAGTTLAIYWQAANHRQANHDLEVLRQSLRSDDLYGGADLREPEETLFFFSSASQALYRGLNYLPDTVGTVDSLLRRMAAWTVRSSNLPQWRSGFDWDHEVFFLAHAGIVLGHYQLVTTDETYAPQFRRIGRYLGDRLRRGHYKHLGSHSDENLLRPADNAAAIYALSLYDAYYGETLARDTRREWTNYIDKELHYAESRLPCAAFTPTNRCSIEPSAAATGLYIAYRAAAAPEEVTTDIPYREWLHYFKKFSGSPFSLSVRANMRKGEVARMCDSGLAPLECGQYEDAIGLWAAAEYDGGYTYFRLFSEPVFARWFGAPVDYASMRPARRVKALTAVALRTIGEAK</sequence>
<comment type="caution">
    <text evidence="2">The sequence shown here is derived from an EMBL/GenBank/DDBJ whole genome shotgun (WGS) entry which is preliminary data.</text>
</comment>
<feature type="transmembrane region" description="Helical" evidence="1">
    <location>
        <begin position="6"/>
        <end position="24"/>
    </location>
</feature>
<dbReference type="OrthoDB" id="1489680at2"/>
<feature type="transmembrane region" description="Helical" evidence="1">
    <location>
        <begin position="31"/>
        <end position="51"/>
    </location>
</feature>
<dbReference type="Proteomes" id="UP000237662">
    <property type="component" value="Unassembled WGS sequence"/>
</dbReference>
<dbReference type="AlphaFoldDB" id="A0A2S6HZZ8"/>
<reference evidence="2 3" key="1">
    <citation type="submission" date="2018-02" db="EMBL/GenBank/DDBJ databases">
        <title>Genomic Encyclopedia of Archaeal and Bacterial Type Strains, Phase II (KMG-II): from individual species to whole genera.</title>
        <authorList>
            <person name="Goeker M."/>
        </authorList>
    </citation>
    <scope>NUCLEOTIDE SEQUENCE [LARGE SCALE GENOMIC DNA]</scope>
    <source>
        <strain evidence="2 3">DSM 29526</strain>
    </source>
</reference>
<keyword evidence="1" id="KW-0472">Membrane</keyword>
<name>A0A2S6HZZ8_9BACT</name>
<dbReference type="EMBL" id="PTJC01000009">
    <property type="protein sequence ID" value="PPK84101.1"/>
    <property type="molecule type" value="Genomic_DNA"/>
</dbReference>
<gene>
    <name evidence="2" type="ORF">CLV84_4252</name>
</gene>
<keyword evidence="1" id="KW-1133">Transmembrane helix</keyword>
<accession>A0A2S6HZZ8</accession>